<evidence type="ECO:0000256" key="2">
    <source>
        <dbReference type="RuleBase" id="RU003616"/>
    </source>
</evidence>
<dbReference type="CDD" id="cd06464">
    <property type="entry name" value="ACD_sHsps-like"/>
    <property type="match status" value="1"/>
</dbReference>
<name>A0A344TPX4_9BACT</name>
<accession>A0A344TPX4</accession>
<dbReference type="SUPFAM" id="SSF49764">
    <property type="entry name" value="HSP20-like chaperones"/>
    <property type="match status" value="1"/>
</dbReference>
<dbReference type="Gene3D" id="2.60.40.790">
    <property type="match status" value="1"/>
</dbReference>
<evidence type="ECO:0000259" key="3">
    <source>
        <dbReference type="PROSITE" id="PS01031"/>
    </source>
</evidence>
<dbReference type="EMBL" id="CP030850">
    <property type="protein sequence ID" value="AXE20695.1"/>
    <property type="molecule type" value="Genomic_DNA"/>
</dbReference>
<evidence type="ECO:0000313" key="4">
    <source>
        <dbReference type="EMBL" id="AXE20695.1"/>
    </source>
</evidence>
<dbReference type="OrthoDB" id="670468at2"/>
<protein>
    <submittedName>
        <fullName evidence="4">Hsp20/alpha crystallin family protein</fullName>
    </submittedName>
</protein>
<keyword evidence="5" id="KW-1185">Reference proteome</keyword>
<gene>
    <name evidence="4" type="ORF">DR864_24650</name>
</gene>
<dbReference type="InterPro" id="IPR002068">
    <property type="entry name" value="A-crystallin/Hsp20_dom"/>
</dbReference>
<dbReference type="RefSeq" id="WP_114069458.1">
    <property type="nucleotide sequence ID" value="NZ_CP030850.1"/>
</dbReference>
<comment type="similarity">
    <text evidence="1 2">Belongs to the small heat shock protein (HSP20) family.</text>
</comment>
<dbReference type="InterPro" id="IPR031107">
    <property type="entry name" value="Small_HSP"/>
</dbReference>
<sequence length="138" mass="15428">MHHQGRCGHGHPGMGYGHSGKRFGRPFGGGAFRVPVNVLKTDSSYEIFVIAPDRAKDDFKISLKGNELTVSYQAKEETDQNKNWIRTEFKKASFERSFFVDETIDSAAIKAEYHNGILQVTLPIIPGSEQPTQEIFVA</sequence>
<dbReference type="Proteomes" id="UP000251993">
    <property type="component" value="Chromosome"/>
</dbReference>
<dbReference type="PROSITE" id="PS01031">
    <property type="entry name" value="SHSP"/>
    <property type="match status" value="1"/>
</dbReference>
<dbReference type="AlphaFoldDB" id="A0A344TPX4"/>
<feature type="domain" description="SHSP" evidence="3">
    <location>
        <begin position="27"/>
        <end position="138"/>
    </location>
</feature>
<proteinExistence type="inferred from homology"/>
<organism evidence="4 5">
    <name type="scientific">Runella rosea</name>
    <dbReference type="NCBI Taxonomy" id="2259595"/>
    <lineage>
        <taxon>Bacteria</taxon>
        <taxon>Pseudomonadati</taxon>
        <taxon>Bacteroidota</taxon>
        <taxon>Cytophagia</taxon>
        <taxon>Cytophagales</taxon>
        <taxon>Spirosomataceae</taxon>
        <taxon>Runella</taxon>
    </lineage>
</organism>
<dbReference type="Pfam" id="PF00011">
    <property type="entry name" value="HSP20"/>
    <property type="match status" value="1"/>
</dbReference>
<reference evidence="4 5" key="1">
    <citation type="submission" date="2018-07" db="EMBL/GenBank/DDBJ databases">
        <title>Genome sequencing of Runella.</title>
        <authorList>
            <person name="Baek M.-G."/>
            <person name="Yi H."/>
        </authorList>
    </citation>
    <scope>NUCLEOTIDE SEQUENCE [LARGE SCALE GENOMIC DNA]</scope>
    <source>
        <strain evidence="4 5">HYN0085</strain>
    </source>
</reference>
<dbReference type="PANTHER" id="PTHR11527">
    <property type="entry name" value="HEAT-SHOCK PROTEIN 20 FAMILY MEMBER"/>
    <property type="match status" value="1"/>
</dbReference>
<evidence type="ECO:0000313" key="5">
    <source>
        <dbReference type="Proteomes" id="UP000251993"/>
    </source>
</evidence>
<dbReference type="InterPro" id="IPR008978">
    <property type="entry name" value="HSP20-like_chaperone"/>
</dbReference>
<evidence type="ECO:0000256" key="1">
    <source>
        <dbReference type="PROSITE-ProRule" id="PRU00285"/>
    </source>
</evidence>
<dbReference type="KEGG" id="run:DR864_24650"/>